<sequence length="170" mass="19023">MSEWYRMKNGYNNKHNSTELSVESSCDILDPFNIFSENLSPIPVSIVPRKLDFTTSDDDDGVRDSSPAPDPHSPPYKRVRALRLFDSPHTPKTLRDKCSTPSHHPPRSRLFPPKLNVQSACSVQACSHHLHPPSDEDSALGSLPPDEHDHSRLLRPVANINPFTPDGNTQ</sequence>
<comment type="caution">
    <text evidence="2">The sequence shown here is derived from an EMBL/GenBank/DDBJ whole genome shotgun (WGS) entry which is preliminary data.</text>
</comment>
<gene>
    <name evidence="2" type="ORF">OBRU01_08740</name>
</gene>
<accession>A0A0L7L3L0</accession>
<name>A0A0L7L3L0_OPEBR</name>
<protein>
    <submittedName>
        <fullName evidence="2">Sid-1-like protein2</fullName>
    </submittedName>
</protein>
<evidence type="ECO:0000256" key="1">
    <source>
        <dbReference type="SAM" id="MobiDB-lite"/>
    </source>
</evidence>
<organism evidence="2 3">
    <name type="scientific">Operophtera brumata</name>
    <name type="common">Winter moth</name>
    <name type="synonym">Phalaena brumata</name>
    <dbReference type="NCBI Taxonomy" id="104452"/>
    <lineage>
        <taxon>Eukaryota</taxon>
        <taxon>Metazoa</taxon>
        <taxon>Ecdysozoa</taxon>
        <taxon>Arthropoda</taxon>
        <taxon>Hexapoda</taxon>
        <taxon>Insecta</taxon>
        <taxon>Pterygota</taxon>
        <taxon>Neoptera</taxon>
        <taxon>Endopterygota</taxon>
        <taxon>Lepidoptera</taxon>
        <taxon>Glossata</taxon>
        <taxon>Ditrysia</taxon>
        <taxon>Geometroidea</taxon>
        <taxon>Geometridae</taxon>
        <taxon>Larentiinae</taxon>
        <taxon>Operophtera</taxon>
    </lineage>
</organism>
<evidence type="ECO:0000313" key="2">
    <source>
        <dbReference type="EMBL" id="KOB70083.1"/>
    </source>
</evidence>
<dbReference type="AlphaFoldDB" id="A0A0L7L3L0"/>
<reference evidence="2 3" key="1">
    <citation type="journal article" date="2015" name="Genome Biol. Evol.">
        <title>The genome of winter moth (Operophtera brumata) provides a genomic perspective on sexual dimorphism and phenology.</title>
        <authorList>
            <person name="Derks M.F."/>
            <person name="Smit S."/>
            <person name="Salis L."/>
            <person name="Schijlen E."/>
            <person name="Bossers A."/>
            <person name="Mateman C."/>
            <person name="Pijl A.S."/>
            <person name="de Ridder D."/>
            <person name="Groenen M.A."/>
            <person name="Visser M.E."/>
            <person name="Megens H.J."/>
        </authorList>
    </citation>
    <scope>NUCLEOTIDE SEQUENCE [LARGE SCALE GENOMIC DNA]</scope>
    <source>
        <strain evidence="2">WM2013NL</strain>
        <tissue evidence="2">Head and thorax</tissue>
    </source>
</reference>
<dbReference type="EMBL" id="JTDY01003137">
    <property type="protein sequence ID" value="KOB70083.1"/>
    <property type="molecule type" value="Genomic_DNA"/>
</dbReference>
<dbReference type="STRING" id="104452.A0A0L7L3L0"/>
<feature type="region of interest" description="Disordered" evidence="1">
    <location>
        <begin position="55"/>
        <end position="114"/>
    </location>
</feature>
<evidence type="ECO:0000313" key="3">
    <source>
        <dbReference type="Proteomes" id="UP000037510"/>
    </source>
</evidence>
<dbReference type="Proteomes" id="UP000037510">
    <property type="component" value="Unassembled WGS sequence"/>
</dbReference>
<feature type="region of interest" description="Disordered" evidence="1">
    <location>
        <begin position="128"/>
        <end position="170"/>
    </location>
</feature>
<proteinExistence type="predicted"/>
<keyword evidence="3" id="KW-1185">Reference proteome</keyword>